<gene>
    <name evidence="13" type="ORF">D2V08_16085</name>
</gene>
<evidence type="ECO:0000256" key="7">
    <source>
        <dbReference type="ARBA" id="ARBA00022840"/>
    </source>
</evidence>
<keyword evidence="3" id="KW-0597">Phosphoprotein</keyword>
<keyword evidence="10" id="KW-0812">Transmembrane</keyword>
<keyword evidence="9" id="KW-0802">TPR repeat</keyword>
<keyword evidence="11" id="KW-0732">Signal</keyword>
<dbReference type="InterPro" id="IPR036097">
    <property type="entry name" value="HisK_dim/P_sf"/>
</dbReference>
<dbReference type="OrthoDB" id="9810447at2"/>
<keyword evidence="7" id="KW-0067">ATP-binding</keyword>
<evidence type="ECO:0000256" key="11">
    <source>
        <dbReference type="SAM" id="SignalP"/>
    </source>
</evidence>
<accession>A0A3A1N5T5</accession>
<dbReference type="PANTHER" id="PTHR42878:SF7">
    <property type="entry name" value="SENSOR HISTIDINE KINASE GLRK"/>
    <property type="match status" value="1"/>
</dbReference>
<dbReference type="InterPro" id="IPR011990">
    <property type="entry name" value="TPR-like_helical_dom_sf"/>
</dbReference>
<dbReference type="InterPro" id="IPR036890">
    <property type="entry name" value="HATPase_C_sf"/>
</dbReference>
<dbReference type="PROSITE" id="PS50109">
    <property type="entry name" value="HIS_KIN"/>
    <property type="match status" value="1"/>
</dbReference>
<dbReference type="SUPFAM" id="SSF55874">
    <property type="entry name" value="ATPase domain of HSP90 chaperone/DNA topoisomerase II/histidine kinase"/>
    <property type="match status" value="1"/>
</dbReference>
<dbReference type="Gene3D" id="1.10.287.130">
    <property type="match status" value="1"/>
</dbReference>
<feature type="repeat" description="TPR" evidence="9">
    <location>
        <begin position="102"/>
        <end position="135"/>
    </location>
</feature>
<dbReference type="InterPro" id="IPR019734">
    <property type="entry name" value="TPR_rpt"/>
</dbReference>
<organism evidence="13 14">
    <name type="scientific">Flagellimonas lutimaris</name>
    <dbReference type="NCBI Taxonomy" id="475082"/>
    <lineage>
        <taxon>Bacteria</taxon>
        <taxon>Pseudomonadati</taxon>
        <taxon>Bacteroidota</taxon>
        <taxon>Flavobacteriia</taxon>
        <taxon>Flavobacteriales</taxon>
        <taxon>Flavobacteriaceae</taxon>
        <taxon>Flagellimonas</taxon>
    </lineage>
</organism>
<dbReference type="Pfam" id="PF02518">
    <property type="entry name" value="HATPase_c"/>
    <property type="match status" value="1"/>
</dbReference>
<keyword evidence="10" id="KW-0472">Membrane</keyword>
<dbReference type="GO" id="GO:0007234">
    <property type="term" value="P:osmosensory signaling via phosphorelay pathway"/>
    <property type="evidence" value="ECO:0007669"/>
    <property type="project" value="TreeGrafter"/>
</dbReference>
<evidence type="ECO:0000256" key="9">
    <source>
        <dbReference type="PROSITE-ProRule" id="PRU00339"/>
    </source>
</evidence>
<dbReference type="AlphaFoldDB" id="A0A3A1N5T5"/>
<dbReference type="InterPro" id="IPR003594">
    <property type="entry name" value="HATPase_dom"/>
</dbReference>
<dbReference type="GO" id="GO:0000155">
    <property type="term" value="F:phosphorelay sensor kinase activity"/>
    <property type="evidence" value="ECO:0007669"/>
    <property type="project" value="InterPro"/>
</dbReference>
<evidence type="ECO:0000256" key="8">
    <source>
        <dbReference type="ARBA" id="ARBA00023012"/>
    </source>
</evidence>
<evidence type="ECO:0000256" key="6">
    <source>
        <dbReference type="ARBA" id="ARBA00022777"/>
    </source>
</evidence>
<feature type="signal peptide" evidence="11">
    <location>
        <begin position="1"/>
        <end position="33"/>
    </location>
</feature>
<dbReference type="SMART" id="SM00028">
    <property type="entry name" value="TPR"/>
    <property type="match status" value="6"/>
</dbReference>
<dbReference type="InterPro" id="IPR005467">
    <property type="entry name" value="His_kinase_dom"/>
</dbReference>
<dbReference type="Gene3D" id="1.25.40.10">
    <property type="entry name" value="Tetratricopeptide repeat domain"/>
    <property type="match status" value="2"/>
</dbReference>
<dbReference type="Gene3D" id="3.30.565.10">
    <property type="entry name" value="Histidine kinase-like ATPase, C-terminal domain"/>
    <property type="match status" value="1"/>
</dbReference>
<evidence type="ECO:0000313" key="14">
    <source>
        <dbReference type="Proteomes" id="UP000266067"/>
    </source>
</evidence>
<feature type="chain" id="PRO_5017255960" description="histidine kinase" evidence="11">
    <location>
        <begin position="34"/>
        <end position="697"/>
    </location>
</feature>
<keyword evidence="8" id="KW-0902">Two-component regulatory system</keyword>
<dbReference type="SMART" id="SM00387">
    <property type="entry name" value="HATPase_c"/>
    <property type="match status" value="1"/>
</dbReference>
<dbReference type="PRINTS" id="PR00344">
    <property type="entry name" value="BCTRLSENSOR"/>
</dbReference>
<dbReference type="EMBL" id="QXFH01000077">
    <property type="protein sequence ID" value="RIV30599.1"/>
    <property type="molecule type" value="Genomic_DNA"/>
</dbReference>
<dbReference type="Pfam" id="PF13424">
    <property type="entry name" value="TPR_12"/>
    <property type="match status" value="1"/>
</dbReference>
<evidence type="ECO:0000256" key="2">
    <source>
        <dbReference type="ARBA" id="ARBA00012438"/>
    </source>
</evidence>
<reference evidence="13 14" key="1">
    <citation type="submission" date="2018-08" db="EMBL/GenBank/DDBJ databases">
        <title>Proposal of Muricauda 72 sp.nov. and Muricauda NH166 sp.nov., isolated from seawater.</title>
        <authorList>
            <person name="Cheng H."/>
            <person name="Wu Y.-H."/>
            <person name="Guo L.-L."/>
            <person name="Xu X.-W."/>
        </authorList>
    </citation>
    <scope>NUCLEOTIDE SEQUENCE [LARGE SCALE GENOMIC DNA]</scope>
    <source>
        <strain evidence="13 14">KCTC 22173</strain>
    </source>
</reference>
<dbReference type="GO" id="GO:0000156">
    <property type="term" value="F:phosphorelay response regulator activity"/>
    <property type="evidence" value="ECO:0007669"/>
    <property type="project" value="TreeGrafter"/>
</dbReference>
<evidence type="ECO:0000313" key="13">
    <source>
        <dbReference type="EMBL" id="RIV30599.1"/>
    </source>
</evidence>
<dbReference type="GO" id="GO:0030295">
    <property type="term" value="F:protein kinase activator activity"/>
    <property type="evidence" value="ECO:0007669"/>
    <property type="project" value="TreeGrafter"/>
</dbReference>
<dbReference type="InterPro" id="IPR050351">
    <property type="entry name" value="BphY/WalK/GraS-like"/>
</dbReference>
<sequence length="697" mass="79745">MLSEKNFIDSAKKPFIGLVICASMLFMSFPVNAQSFSQHDSLSYKLQRLESTNRFNPKDTTHINLLTRLAFSYRYLDTDSLYSIAERALKYSKDIDYTHGKIRALDALGNYYYNKGNRDKSMPMFEKALELATEIDDLDSEISIINALAQNYSFEGNYAEALNLNLKGIDLAKKIDNQEMLSILNENIAGLYADQKDFKNALMFYDTVQKINRRMGDEVIDAETQSNMASLYKDAKDFKNAMFNINRSINTFEKNKIYDWLAYAYEVKGDIYLDQGKYKWALYWYDQSNMLFKHQIEDDRIKIQLMNGMAKVYFGLEKDSLSLNYAKKGLTLSKKIKSIQGQIDCSETLYKVYKKNGDDAEALAYLETFKSLSDSLFKDKNKQSLSLLETKLQYEQEKQELIESNKAALAKQRNYIYFSVIILLILSIITFVIRRSENIQKKLNKELKEKSLAVTQREAQLHEINKTNTKLFSIIGHDLRGPIGGLQGILKMFTDGEITTKELVSFIPKLKTDVENISFTLNNLLSWGMNQLNGVVTKPKRVSLSNLVVNNIQLLSEIANSKSLKIINQLPDNPRIWADNHQIDIVVRNLLSNAIKFTPENGLITIDAEEKSGMWQISIRDTGIGMTAEMQRTIFKDSSNVTTYGTNNEKGTGLGLSLCKEMVHKNKGEIWVESVPRKGTTFFFTVPKALNRYQKAS</sequence>
<keyword evidence="4" id="KW-0808">Transferase</keyword>
<proteinExistence type="predicted"/>
<evidence type="ECO:0000259" key="12">
    <source>
        <dbReference type="PROSITE" id="PS50109"/>
    </source>
</evidence>
<evidence type="ECO:0000256" key="10">
    <source>
        <dbReference type="SAM" id="Phobius"/>
    </source>
</evidence>
<evidence type="ECO:0000256" key="4">
    <source>
        <dbReference type="ARBA" id="ARBA00022679"/>
    </source>
</evidence>
<evidence type="ECO:0000256" key="5">
    <source>
        <dbReference type="ARBA" id="ARBA00022741"/>
    </source>
</evidence>
<comment type="caution">
    <text evidence="13">The sequence shown here is derived from an EMBL/GenBank/DDBJ whole genome shotgun (WGS) entry which is preliminary data.</text>
</comment>
<evidence type="ECO:0000256" key="1">
    <source>
        <dbReference type="ARBA" id="ARBA00000085"/>
    </source>
</evidence>
<comment type="catalytic activity">
    <reaction evidence="1">
        <text>ATP + protein L-histidine = ADP + protein N-phospho-L-histidine.</text>
        <dbReference type="EC" id="2.7.13.3"/>
    </reaction>
</comment>
<feature type="transmembrane region" description="Helical" evidence="10">
    <location>
        <begin position="415"/>
        <end position="433"/>
    </location>
</feature>
<name>A0A3A1N5T5_9FLAO</name>
<keyword evidence="5" id="KW-0547">Nucleotide-binding</keyword>
<dbReference type="InterPro" id="IPR004358">
    <property type="entry name" value="Sig_transdc_His_kin-like_C"/>
</dbReference>
<evidence type="ECO:0000256" key="3">
    <source>
        <dbReference type="ARBA" id="ARBA00022553"/>
    </source>
</evidence>
<dbReference type="SUPFAM" id="SSF48452">
    <property type="entry name" value="TPR-like"/>
    <property type="match status" value="2"/>
</dbReference>
<dbReference type="EC" id="2.7.13.3" evidence="2"/>
<dbReference type="SUPFAM" id="SSF47384">
    <property type="entry name" value="Homodimeric domain of signal transducing histidine kinase"/>
    <property type="match status" value="1"/>
</dbReference>
<dbReference type="FunFam" id="3.30.565.10:FF:000006">
    <property type="entry name" value="Sensor histidine kinase WalK"/>
    <property type="match status" value="1"/>
</dbReference>
<dbReference type="PROSITE" id="PS50005">
    <property type="entry name" value="TPR"/>
    <property type="match status" value="1"/>
</dbReference>
<dbReference type="PANTHER" id="PTHR42878">
    <property type="entry name" value="TWO-COMPONENT HISTIDINE KINASE"/>
    <property type="match status" value="1"/>
</dbReference>
<keyword evidence="14" id="KW-1185">Reference proteome</keyword>
<dbReference type="Proteomes" id="UP000266067">
    <property type="component" value="Unassembled WGS sequence"/>
</dbReference>
<keyword evidence="6 13" id="KW-0418">Kinase</keyword>
<dbReference type="GO" id="GO:0005524">
    <property type="term" value="F:ATP binding"/>
    <property type="evidence" value="ECO:0007669"/>
    <property type="project" value="UniProtKB-KW"/>
</dbReference>
<feature type="domain" description="Histidine kinase" evidence="12">
    <location>
        <begin position="474"/>
        <end position="690"/>
    </location>
</feature>
<protein>
    <recommendedName>
        <fullName evidence="2">histidine kinase</fullName>
        <ecNumber evidence="2">2.7.13.3</ecNumber>
    </recommendedName>
</protein>
<keyword evidence="10" id="KW-1133">Transmembrane helix</keyword>